<keyword evidence="3" id="KW-1185">Reference proteome</keyword>
<dbReference type="AlphaFoldDB" id="K3ZG78"/>
<reference evidence="2" key="2">
    <citation type="submission" date="2018-08" db="UniProtKB">
        <authorList>
            <consortium name="EnsemblPlants"/>
        </authorList>
    </citation>
    <scope>IDENTIFICATION</scope>
    <source>
        <strain evidence="2">Yugu1</strain>
    </source>
</reference>
<proteinExistence type="predicted"/>
<name>K3ZG78_SETIT</name>
<evidence type="ECO:0000313" key="2">
    <source>
        <dbReference type="EnsemblPlants" id="KQL17142"/>
    </source>
</evidence>
<evidence type="ECO:0000313" key="3">
    <source>
        <dbReference type="Proteomes" id="UP000004995"/>
    </source>
</evidence>
<dbReference type="InParanoid" id="K3ZG78"/>
<reference evidence="3" key="1">
    <citation type="journal article" date="2012" name="Nat. Biotechnol.">
        <title>Reference genome sequence of the model plant Setaria.</title>
        <authorList>
            <person name="Bennetzen J.L."/>
            <person name="Schmutz J."/>
            <person name="Wang H."/>
            <person name="Percifield R."/>
            <person name="Hawkins J."/>
            <person name="Pontaroli A.C."/>
            <person name="Estep M."/>
            <person name="Feng L."/>
            <person name="Vaughn J.N."/>
            <person name="Grimwood J."/>
            <person name="Jenkins J."/>
            <person name="Barry K."/>
            <person name="Lindquist E."/>
            <person name="Hellsten U."/>
            <person name="Deshpande S."/>
            <person name="Wang X."/>
            <person name="Wu X."/>
            <person name="Mitros T."/>
            <person name="Triplett J."/>
            <person name="Yang X."/>
            <person name="Ye C.Y."/>
            <person name="Mauro-Herrera M."/>
            <person name="Wang L."/>
            <person name="Li P."/>
            <person name="Sharma M."/>
            <person name="Sharma R."/>
            <person name="Ronald P.C."/>
            <person name="Panaud O."/>
            <person name="Kellogg E.A."/>
            <person name="Brutnell T.P."/>
            <person name="Doust A.N."/>
            <person name="Tuskan G.A."/>
            <person name="Rokhsar D."/>
            <person name="Devos K.M."/>
        </authorList>
    </citation>
    <scope>NUCLEOTIDE SEQUENCE [LARGE SCALE GENOMIC DNA]</scope>
    <source>
        <strain evidence="3">cv. Yugu1</strain>
    </source>
</reference>
<dbReference type="Proteomes" id="UP000004995">
    <property type="component" value="Unassembled WGS sequence"/>
</dbReference>
<feature type="compositionally biased region" description="Polar residues" evidence="1">
    <location>
        <begin position="29"/>
        <end position="38"/>
    </location>
</feature>
<sequence>MEFHSKSLGDQYTLHPRSGHRRQIFVTGKASSGLQDDT</sequence>
<dbReference type="Gramene" id="KQL17142">
    <property type="protein sequence ID" value="KQL17142"/>
    <property type="gene ID" value="SETIT_025580mg"/>
</dbReference>
<accession>K3ZG78</accession>
<evidence type="ECO:0000256" key="1">
    <source>
        <dbReference type="SAM" id="MobiDB-lite"/>
    </source>
</evidence>
<dbReference type="EMBL" id="AGNK02002113">
    <property type="status" value="NOT_ANNOTATED_CDS"/>
    <property type="molecule type" value="Genomic_DNA"/>
</dbReference>
<feature type="region of interest" description="Disordered" evidence="1">
    <location>
        <begin position="1"/>
        <end position="38"/>
    </location>
</feature>
<protein>
    <submittedName>
        <fullName evidence="2">Uncharacterized protein</fullName>
    </submittedName>
</protein>
<dbReference type="HOGENOM" id="CLU_3336463_0_0_1"/>
<dbReference type="EnsemblPlants" id="KQL17142">
    <property type="protein sequence ID" value="KQL17142"/>
    <property type="gene ID" value="SETIT_025580mg"/>
</dbReference>
<organism evidence="2 3">
    <name type="scientific">Setaria italica</name>
    <name type="common">Foxtail millet</name>
    <name type="synonym">Panicum italicum</name>
    <dbReference type="NCBI Taxonomy" id="4555"/>
    <lineage>
        <taxon>Eukaryota</taxon>
        <taxon>Viridiplantae</taxon>
        <taxon>Streptophyta</taxon>
        <taxon>Embryophyta</taxon>
        <taxon>Tracheophyta</taxon>
        <taxon>Spermatophyta</taxon>
        <taxon>Magnoliopsida</taxon>
        <taxon>Liliopsida</taxon>
        <taxon>Poales</taxon>
        <taxon>Poaceae</taxon>
        <taxon>PACMAD clade</taxon>
        <taxon>Panicoideae</taxon>
        <taxon>Panicodae</taxon>
        <taxon>Paniceae</taxon>
        <taxon>Cenchrinae</taxon>
        <taxon>Setaria</taxon>
    </lineage>
</organism>